<dbReference type="InterPro" id="IPR038161">
    <property type="entry name" value="VirB9/CagX/TrbG_C_sf"/>
</dbReference>
<sequence length="270" mass="29386">MILRTLTALCLGLAVTLTPGQSLALDNPKASPKDARIRSTEYDPANVIAVNTVAGVSTHIVLADDETYVTHAFGDALAYDFQQVGKHLLLKPIAANADTNLIVITDKRNYAFLLQNAAPGKGKETHRITLNYPESEAAISAAQAAQHQINQALDQTGVAINWQSYTMSGDQSLAPVNAWDDGAQTWLRFAPGQDLPAVYFVDADGNEVIANRHMADAQTIVMHRIAAKWHLRLGEQVLAIHNESSHQARPMPTRTISPDVERVLRTEALP</sequence>
<evidence type="ECO:0000313" key="4">
    <source>
        <dbReference type="EMBL" id="MBC2768780.1"/>
    </source>
</evidence>
<keyword evidence="5" id="KW-1185">Reference proteome</keyword>
<dbReference type="Pfam" id="PF03524">
    <property type="entry name" value="CagX"/>
    <property type="match status" value="1"/>
</dbReference>
<feature type="signal peptide" evidence="3">
    <location>
        <begin position="1"/>
        <end position="24"/>
    </location>
</feature>
<dbReference type="AlphaFoldDB" id="A0A842HNA6"/>
<dbReference type="InterPro" id="IPR033645">
    <property type="entry name" value="VirB9/CagX/TrbG_C"/>
</dbReference>
<evidence type="ECO:0000313" key="5">
    <source>
        <dbReference type="Proteomes" id="UP000545386"/>
    </source>
</evidence>
<accession>A0A842HNA6</accession>
<dbReference type="CDD" id="cd06911">
    <property type="entry name" value="VirB9_CagX_TrbG"/>
    <property type="match status" value="1"/>
</dbReference>
<proteinExistence type="inferred from homology"/>
<feature type="chain" id="PRO_5032529146" evidence="3">
    <location>
        <begin position="25"/>
        <end position="270"/>
    </location>
</feature>
<protein>
    <submittedName>
        <fullName evidence="4">TrbG/VirB9 family P-type conjugative transfer protein</fullName>
    </submittedName>
</protein>
<name>A0A842HNA6_9BURK</name>
<evidence type="ECO:0000256" key="3">
    <source>
        <dbReference type="SAM" id="SignalP"/>
    </source>
</evidence>
<dbReference type="EMBL" id="JACJUU010000001">
    <property type="protein sequence ID" value="MBC2768780.1"/>
    <property type="molecule type" value="Genomic_DNA"/>
</dbReference>
<keyword evidence="2 3" id="KW-0732">Signal</keyword>
<comment type="caution">
    <text evidence="4">The sequence shown here is derived from an EMBL/GenBank/DDBJ whole genome shotgun (WGS) entry which is preliminary data.</text>
</comment>
<organism evidence="4 5">
    <name type="scientific">Pusillimonas minor</name>
    <dbReference type="NCBI Taxonomy" id="2697024"/>
    <lineage>
        <taxon>Bacteria</taxon>
        <taxon>Pseudomonadati</taxon>
        <taxon>Pseudomonadota</taxon>
        <taxon>Betaproteobacteria</taxon>
        <taxon>Burkholderiales</taxon>
        <taxon>Alcaligenaceae</taxon>
        <taxon>Pusillimonas</taxon>
    </lineage>
</organism>
<evidence type="ECO:0000256" key="2">
    <source>
        <dbReference type="ARBA" id="ARBA00022729"/>
    </source>
</evidence>
<evidence type="ECO:0000256" key="1">
    <source>
        <dbReference type="ARBA" id="ARBA00006135"/>
    </source>
</evidence>
<comment type="similarity">
    <text evidence="1">Belongs to the TrbG/VirB9 family.</text>
</comment>
<dbReference type="RefSeq" id="WP_185778587.1">
    <property type="nucleotide sequence ID" value="NZ_JACJUU010000001.1"/>
</dbReference>
<reference evidence="4 5" key="1">
    <citation type="submission" date="2020-08" db="EMBL/GenBank/DDBJ databases">
        <title>Paraeoetvoesia sp. YC-7-48 draft genome sequence.</title>
        <authorList>
            <person name="Yao L."/>
        </authorList>
    </citation>
    <scope>NUCLEOTIDE SEQUENCE [LARGE SCALE GENOMIC DNA]</scope>
    <source>
        <strain evidence="5">YC-7-48</strain>
    </source>
</reference>
<gene>
    <name evidence="4" type="ORF">GTU67_02490</name>
</gene>
<dbReference type="Proteomes" id="UP000545386">
    <property type="component" value="Unassembled WGS sequence"/>
</dbReference>
<dbReference type="InterPro" id="IPR010258">
    <property type="entry name" value="Conjugal_tfr_TrbG/VirB9/CagX"/>
</dbReference>
<dbReference type="Gene3D" id="2.60.40.2500">
    <property type="match status" value="1"/>
</dbReference>